<sequence length="200" mass="22058">MEFSQLGIEDAYEFAPPVYKDERGHFSTPFQAEPFTTAVGRQLFPVRDISHNLSARGVLRGFHYTSVPPGRAKYVYCPKGAVQDYLLDLRIGSPTFGRWSTTVLSQDNCRALYIPVGVGHAFIATESDTVIVYVMSEGYVPEAELSVSPLDPTIGLSLPEGLTPVQSERDAMAPTLSEAQQRGLLPRYEACKKAEATLWP</sequence>
<gene>
    <name evidence="3" type="ORF">ACFYM3_40740</name>
</gene>
<dbReference type="Proteomes" id="UP001601288">
    <property type="component" value="Unassembled WGS sequence"/>
</dbReference>
<dbReference type="CDD" id="cd00438">
    <property type="entry name" value="cupin_RmlC"/>
    <property type="match status" value="1"/>
</dbReference>
<keyword evidence="2" id="KW-0413">Isomerase</keyword>
<evidence type="ECO:0000256" key="2">
    <source>
        <dbReference type="ARBA" id="ARBA00023235"/>
    </source>
</evidence>
<evidence type="ECO:0000313" key="4">
    <source>
        <dbReference type="Proteomes" id="UP001601288"/>
    </source>
</evidence>
<dbReference type="Gene3D" id="2.60.120.10">
    <property type="entry name" value="Jelly Rolls"/>
    <property type="match status" value="1"/>
</dbReference>
<dbReference type="InterPro" id="IPR000888">
    <property type="entry name" value="RmlC-like"/>
</dbReference>
<keyword evidence="4" id="KW-1185">Reference proteome</keyword>
<dbReference type="RefSeq" id="WP_358291371.1">
    <property type="nucleotide sequence ID" value="NZ_JBEYGJ010000049.1"/>
</dbReference>
<dbReference type="PANTHER" id="PTHR21047">
    <property type="entry name" value="DTDP-6-DEOXY-D-GLUCOSE-3,5 EPIMERASE"/>
    <property type="match status" value="1"/>
</dbReference>
<dbReference type="EMBL" id="JBIAFP010000039">
    <property type="protein sequence ID" value="MFE9230796.1"/>
    <property type="molecule type" value="Genomic_DNA"/>
</dbReference>
<accession>A0ABW6LTY3</accession>
<evidence type="ECO:0000313" key="3">
    <source>
        <dbReference type="EMBL" id="MFE9230796.1"/>
    </source>
</evidence>
<evidence type="ECO:0000256" key="1">
    <source>
        <dbReference type="ARBA" id="ARBA00010154"/>
    </source>
</evidence>
<name>A0ABW6LTY3_9ACTN</name>
<organism evidence="3 4">
    <name type="scientific">Streptomyces massasporeus</name>
    <dbReference type="NCBI Taxonomy" id="67324"/>
    <lineage>
        <taxon>Bacteria</taxon>
        <taxon>Bacillati</taxon>
        <taxon>Actinomycetota</taxon>
        <taxon>Actinomycetes</taxon>
        <taxon>Kitasatosporales</taxon>
        <taxon>Streptomycetaceae</taxon>
        <taxon>Streptomyces</taxon>
    </lineage>
</organism>
<dbReference type="InterPro" id="IPR014710">
    <property type="entry name" value="RmlC-like_jellyroll"/>
</dbReference>
<proteinExistence type="inferred from homology"/>
<comment type="caution">
    <text evidence="3">The sequence shown here is derived from an EMBL/GenBank/DDBJ whole genome shotgun (WGS) entry which is preliminary data.</text>
</comment>
<protein>
    <submittedName>
        <fullName evidence="3">dTDP-4-dehydrorhamnose 3,5-epimerase family protein</fullName>
    </submittedName>
</protein>
<dbReference type="SUPFAM" id="SSF51182">
    <property type="entry name" value="RmlC-like cupins"/>
    <property type="match status" value="1"/>
</dbReference>
<dbReference type="PANTHER" id="PTHR21047:SF2">
    <property type="entry name" value="THYMIDINE DIPHOSPHO-4-KETO-RHAMNOSE 3,5-EPIMERASE"/>
    <property type="match status" value="1"/>
</dbReference>
<comment type="similarity">
    <text evidence="1">Belongs to the dTDP-4-dehydrorhamnose 3,5-epimerase family.</text>
</comment>
<dbReference type="Pfam" id="PF00908">
    <property type="entry name" value="dTDP_sugar_isom"/>
    <property type="match status" value="1"/>
</dbReference>
<reference evidence="3 4" key="1">
    <citation type="submission" date="2024-10" db="EMBL/GenBank/DDBJ databases">
        <title>The Natural Products Discovery Center: Release of the First 8490 Sequenced Strains for Exploring Actinobacteria Biosynthetic Diversity.</title>
        <authorList>
            <person name="Kalkreuter E."/>
            <person name="Kautsar S.A."/>
            <person name="Yang D."/>
            <person name="Bader C.D."/>
            <person name="Teijaro C.N."/>
            <person name="Fluegel L."/>
            <person name="Davis C.M."/>
            <person name="Simpson J.R."/>
            <person name="Lauterbach L."/>
            <person name="Steele A.D."/>
            <person name="Gui C."/>
            <person name="Meng S."/>
            <person name="Li G."/>
            <person name="Viehrig K."/>
            <person name="Ye F."/>
            <person name="Su P."/>
            <person name="Kiefer A.F."/>
            <person name="Nichols A."/>
            <person name="Cepeda A.J."/>
            <person name="Yan W."/>
            <person name="Fan B."/>
            <person name="Jiang Y."/>
            <person name="Adhikari A."/>
            <person name="Zheng C.-J."/>
            <person name="Schuster L."/>
            <person name="Cowan T.M."/>
            <person name="Smanski M.J."/>
            <person name="Chevrette M.G."/>
            <person name="De Carvalho L.P.S."/>
            <person name="Shen B."/>
        </authorList>
    </citation>
    <scope>NUCLEOTIDE SEQUENCE [LARGE SCALE GENOMIC DNA]</scope>
    <source>
        <strain evidence="3 4">NPDC007066</strain>
    </source>
</reference>
<dbReference type="InterPro" id="IPR011051">
    <property type="entry name" value="RmlC_Cupin_sf"/>
</dbReference>